<dbReference type="InterPro" id="IPR012337">
    <property type="entry name" value="RNaseH-like_sf"/>
</dbReference>
<evidence type="ECO:0000256" key="1">
    <source>
        <dbReference type="ARBA" id="ARBA00004123"/>
    </source>
</evidence>
<dbReference type="OrthoDB" id="7322588at2759"/>
<organism evidence="6 7">
    <name type="scientific">Aphis craccivora</name>
    <name type="common">Cowpea aphid</name>
    <dbReference type="NCBI Taxonomy" id="307492"/>
    <lineage>
        <taxon>Eukaryota</taxon>
        <taxon>Metazoa</taxon>
        <taxon>Ecdysozoa</taxon>
        <taxon>Arthropoda</taxon>
        <taxon>Hexapoda</taxon>
        <taxon>Insecta</taxon>
        <taxon>Pterygota</taxon>
        <taxon>Neoptera</taxon>
        <taxon>Paraneoptera</taxon>
        <taxon>Hemiptera</taxon>
        <taxon>Sternorrhyncha</taxon>
        <taxon>Aphidomorpha</taxon>
        <taxon>Aphidoidea</taxon>
        <taxon>Aphididae</taxon>
        <taxon>Aphidini</taxon>
        <taxon>Aphis</taxon>
        <taxon>Aphis</taxon>
    </lineage>
</organism>
<gene>
    <name evidence="6" type="ORF">FWK35_00035287</name>
</gene>
<dbReference type="InterPro" id="IPR052035">
    <property type="entry name" value="ZnF_BED_domain_contain"/>
</dbReference>
<proteinExistence type="predicted"/>
<keyword evidence="4" id="KW-0862">Zinc</keyword>
<evidence type="ECO:0000256" key="3">
    <source>
        <dbReference type="ARBA" id="ARBA00022771"/>
    </source>
</evidence>
<dbReference type="EMBL" id="VUJU01012626">
    <property type="protein sequence ID" value="KAF0707224.1"/>
    <property type="molecule type" value="Genomic_DNA"/>
</dbReference>
<sequence>MLVLYPDILIPYAVIKNLGNYSGDHISLTGSTSAIISTQAEEYSDYSTDLIPNNTLKRKLTSSKPQLHLDKFVVKTSVEDAKKLDNQIARIFYGTNSPFIAVQHPEFCKLIHMLQPGYTPPTRQYIAGTLLNNVYTDLKNKLNGKMVCLALDGWSNVHHDSIVCVCVTDISDDVVYLVDKIDTQDNSHTWDYLQSLAISSVQYCKSLGCIVGSLVTDNAANMHKMRSNLAMNDDTSVNNIITYGCSAYLLNLLAKDIEVKGVKSYVKKIIKYLKYSHFFSAKLKMTGGKKLILPQDVRWNTMADSIESYLENWSIFHKICTDNRSAVQNDILTSDEDIAMKNRAHEYLIKLKKIAGALDRVQSDNYTISEVTSIWLTLQKYFENQAFDADILQKVSNRFQLAITPYHLLGYILDPRFEGKYLNQEQMDEALNYTNAYHPTVMAEIITYQAEGVPFSKYLFEEQTQLFTAVGSSAGIERLFSTFGLVHSKLRNRLGVEKASKLVSVFKSLNTIPKSTS</sequence>
<keyword evidence="2" id="KW-0479">Metal-binding</keyword>
<name>A0A6G0VS42_APHCR</name>
<dbReference type="GO" id="GO:0005634">
    <property type="term" value="C:nucleus"/>
    <property type="evidence" value="ECO:0007669"/>
    <property type="project" value="UniProtKB-SubCell"/>
</dbReference>
<reference evidence="6 7" key="1">
    <citation type="submission" date="2019-08" db="EMBL/GenBank/DDBJ databases">
        <title>Whole genome of Aphis craccivora.</title>
        <authorList>
            <person name="Voronova N.V."/>
            <person name="Shulinski R.S."/>
            <person name="Bandarenka Y.V."/>
            <person name="Zhorov D.G."/>
            <person name="Warner D."/>
        </authorList>
    </citation>
    <scope>NUCLEOTIDE SEQUENCE [LARGE SCALE GENOMIC DNA]</scope>
    <source>
        <strain evidence="6">180601</strain>
        <tissue evidence="6">Whole Body</tissue>
    </source>
</reference>
<evidence type="ECO:0000256" key="2">
    <source>
        <dbReference type="ARBA" id="ARBA00022723"/>
    </source>
</evidence>
<evidence type="ECO:0000313" key="7">
    <source>
        <dbReference type="Proteomes" id="UP000478052"/>
    </source>
</evidence>
<keyword evidence="3" id="KW-0863">Zinc-finger</keyword>
<dbReference type="AlphaFoldDB" id="A0A6G0VS42"/>
<comment type="subcellular location">
    <subcellularLocation>
        <location evidence="1">Nucleus</location>
    </subcellularLocation>
</comment>
<dbReference type="GO" id="GO:0008270">
    <property type="term" value="F:zinc ion binding"/>
    <property type="evidence" value="ECO:0007669"/>
    <property type="project" value="UniProtKB-KW"/>
</dbReference>
<dbReference type="PANTHER" id="PTHR46481:SF10">
    <property type="entry name" value="ZINC FINGER BED DOMAIN-CONTAINING PROTEIN 39"/>
    <property type="match status" value="1"/>
</dbReference>
<dbReference type="SUPFAM" id="SSF53098">
    <property type="entry name" value="Ribonuclease H-like"/>
    <property type="match status" value="1"/>
</dbReference>
<evidence type="ECO:0000313" key="6">
    <source>
        <dbReference type="EMBL" id="KAF0707224.1"/>
    </source>
</evidence>
<dbReference type="Proteomes" id="UP000478052">
    <property type="component" value="Unassembled WGS sequence"/>
</dbReference>
<feature type="non-terminal residue" evidence="6">
    <location>
        <position position="517"/>
    </location>
</feature>
<evidence type="ECO:0000256" key="5">
    <source>
        <dbReference type="ARBA" id="ARBA00023242"/>
    </source>
</evidence>
<dbReference type="PANTHER" id="PTHR46481">
    <property type="entry name" value="ZINC FINGER BED DOMAIN-CONTAINING PROTEIN 4"/>
    <property type="match status" value="1"/>
</dbReference>
<evidence type="ECO:0000256" key="4">
    <source>
        <dbReference type="ARBA" id="ARBA00022833"/>
    </source>
</evidence>
<comment type="caution">
    <text evidence="6">The sequence shown here is derived from an EMBL/GenBank/DDBJ whole genome shotgun (WGS) entry which is preliminary data.</text>
</comment>
<keyword evidence="7" id="KW-1185">Reference proteome</keyword>
<keyword evidence="5" id="KW-0539">Nucleus</keyword>
<protein>
    <submittedName>
        <fullName evidence="6">BED-type domain-containing protein</fullName>
    </submittedName>
</protein>
<accession>A0A6G0VS42</accession>